<evidence type="ECO:0000313" key="7">
    <source>
        <dbReference type="Proteomes" id="UP000241890"/>
    </source>
</evidence>
<evidence type="ECO:0000256" key="1">
    <source>
        <dbReference type="ARBA" id="ARBA00007682"/>
    </source>
</evidence>
<name>A0A2R5G7V3_9STRA</name>
<proteinExistence type="inferred from homology"/>
<dbReference type="EMBL" id="BEYU01000006">
    <property type="protein sequence ID" value="GBG24563.1"/>
    <property type="molecule type" value="Genomic_DNA"/>
</dbReference>
<keyword evidence="7" id="KW-1185">Reference proteome</keyword>
<feature type="compositionally biased region" description="Polar residues" evidence="4">
    <location>
        <begin position="108"/>
        <end position="122"/>
    </location>
</feature>
<feature type="compositionally biased region" description="Low complexity" evidence="4">
    <location>
        <begin position="177"/>
        <end position="200"/>
    </location>
</feature>
<dbReference type="InParanoid" id="A0A2R5G7V3"/>
<evidence type="ECO:0000259" key="5">
    <source>
        <dbReference type="Pfam" id="PF04153"/>
    </source>
</evidence>
<accession>A0A2R5G7V3</accession>
<feature type="compositionally biased region" description="Polar residues" evidence="4">
    <location>
        <begin position="282"/>
        <end position="292"/>
    </location>
</feature>
<feature type="region of interest" description="Disordered" evidence="4">
    <location>
        <begin position="88"/>
        <end position="125"/>
    </location>
</feature>
<reference evidence="6 7" key="1">
    <citation type="submission" date="2017-12" db="EMBL/GenBank/DDBJ databases">
        <title>Sequencing, de novo assembly and annotation of complete genome of a new Thraustochytrid species, strain FCC1311.</title>
        <authorList>
            <person name="Sedici K."/>
            <person name="Godart F."/>
            <person name="Aiese Cigliano R."/>
            <person name="Sanseverino W."/>
            <person name="Barakat M."/>
            <person name="Ortet P."/>
            <person name="Marechal E."/>
            <person name="Cagnac O."/>
            <person name="Amato A."/>
        </authorList>
    </citation>
    <scope>NUCLEOTIDE SEQUENCE [LARGE SCALE GENOMIC DNA]</scope>
</reference>
<dbReference type="InterPro" id="IPR038635">
    <property type="entry name" value="CCR4-NOT_su2/3/5_C_sf"/>
</dbReference>
<comment type="caution">
    <text evidence="6">The sequence shown here is derived from an EMBL/GenBank/DDBJ whole genome shotgun (WGS) entry which is preliminary data.</text>
</comment>
<feature type="region of interest" description="Disordered" evidence="4">
    <location>
        <begin position="25"/>
        <end position="65"/>
    </location>
</feature>
<dbReference type="PANTHER" id="PTHR23326">
    <property type="entry name" value="CCR4 NOT-RELATED"/>
    <property type="match status" value="1"/>
</dbReference>
<feature type="region of interest" description="Disordered" evidence="4">
    <location>
        <begin position="175"/>
        <end position="240"/>
    </location>
</feature>
<dbReference type="GO" id="GO:0030015">
    <property type="term" value="C:CCR4-NOT core complex"/>
    <property type="evidence" value="ECO:0007669"/>
    <property type="project" value="InterPro"/>
</dbReference>
<feature type="compositionally biased region" description="Low complexity" evidence="4">
    <location>
        <begin position="222"/>
        <end position="232"/>
    </location>
</feature>
<feature type="compositionally biased region" description="Gly residues" evidence="4">
    <location>
        <begin position="95"/>
        <end position="105"/>
    </location>
</feature>
<dbReference type="OrthoDB" id="25391at2759"/>
<comment type="similarity">
    <text evidence="1">Belongs to the CNOT2/3/5 family.</text>
</comment>
<protein>
    <submittedName>
        <fullName evidence="6">CCR4-NOT transcription complex subunit 2</fullName>
    </submittedName>
</protein>
<feature type="region of interest" description="Disordered" evidence="4">
    <location>
        <begin position="282"/>
        <end position="307"/>
    </location>
</feature>
<dbReference type="AlphaFoldDB" id="A0A2R5G7V3"/>
<dbReference type="InterPro" id="IPR040168">
    <property type="entry name" value="Not2/3/5"/>
</dbReference>
<dbReference type="InterPro" id="IPR007282">
    <property type="entry name" value="NOT2/3/5_C"/>
</dbReference>
<dbReference type="Gene3D" id="2.30.30.1020">
    <property type="entry name" value="CCR4-NOT complex subunit 2/3/5, C-terminal domain"/>
    <property type="match status" value="1"/>
</dbReference>
<feature type="region of interest" description="Disordered" evidence="4">
    <location>
        <begin position="432"/>
        <end position="469"/>
    </location>
</feature>
<evidence type="ECO:0000256" key="4">
    <source>
        <dbReference type="SAM" id="MobiDB-lite"/>
    </source>
</evidence>
<gene>
    <name evidence="6" type="ORF">FCC1311_007822</name>
</gene>
<dbReference type="GO" id="GO:0006355">
    <property type="term" value="P:regulation of DNA-templated transcription"/>
    <property type="evidence" value="ECO:0007669"/>
    <property type="project" value="InterPro"/>
</dbReference>
<sequence length="469" mass="48332">MMSMHSQDGGSNAYGLQRALSGSHDGLNLGGSRNASGNAPFDMSDFPALAQNRSGAGGMPPSELASGSYAMHIAQQDRTQHQPDFAMQSEDFPALGGGGGGGGGAPDVTSSPNTGPRQSSLGANGARVVQQPQQFFQQQQQQQNQGQSVSGVLGGFDSASINGFSSAGGPLMGGSVGSTSGNGSASSNASSGVARSAGNASGAGGSVGSLGSIPDPSKAGIPQAPVKKAPGPGKKRLPPEQHFGLLGLLSVIRTEDADRNTLALGTDLTSLGLNLNSSESLHTSFSSPWSDRQSTRDPPFNLPACYNSSNNSAGATGGSGAAGQGRNAPRHFAKYELETLFYIFYAMPRDVAQVQAAQELYKRKWQFHVEHKVWFLDSKEMAQPPAHQLPPGVPQYIYFDIQAWERRLFTNASLASGLDAGFMPSTSVFAIGSAQQQQQQQQPSSSGTPPGTLSGSASSAAQPAAQAQS</sequence>
<keyword evidence="2" id="KW-0805">Transcription regulation</keyword>
<dbReference type="Proteomes" id="UP000241890">
    <property type="component" value="Unassembled WGS sequence"/>
</dbReference>
<evidence type="ECO:0000313" key="6">
    <source>
        <dbReference type="EMBL" id="GBG24563.1"/>
    </source>
</evidence>
<evidence type="ECO:0000256" key="2">
    <source>
        <dbReference type="ARBA" id="ARBA00023015"/>
    </source>
</evidence>
<evidence type="ECO:0000256" key="3">
    <source>
        <dbReference type="ARBA" id="ARBA00023163"/>
    </source>
</evidence>
<feature type="domain" description="NOT2/NOT3/NOT5 C-terminal" evidence="5">
    <location>
        <begin position="283"/>
        <end position="408"/>
    </location>
</feature>
<dbReference type="Pfam" id="PF04153">
    <property type="entry name" value="NOT2_3_5_C"/>
    <property type="match status" value="1"/>
</dbReference>
<keyword evidence="3" id="KW-0804">Transcription</keyword>
<organism evidence="6 7">
    <name type="scientific">Hondaea fermentalgiana</name>
    <dbReference type="NCBI Taxonomy" id="2315210"/>
    <lineage>
        <taxon>Eukaryota</taxon>
        <taxon>Sar</taxon>
        <taxon>Stramenopiles</taxon>
        <taxon>Bigyra</taxon>
        <taxon>Labyrinthulomycetes</taxon>
        <taxon>Thraustochytrida</taxon>
        <taxon>Thraustochytriidae</taxon>
        <taxon>Hondaea</taxon>
    </lineage>
</organism>